<dbReference type="InterPro" id="IPR001663">
    <property type="entry name" value="Rng_hydr_dOase-A"/>
</dbReference>
<evidence type="ECO:0000259" key="7">
    <source>
        <dbReference type="PROSITE" id="PS51296"/>
    </source>
</evidence>
<evidence type="ECO:0000256" key="5">
    <source>
        <dbReference type="ARBA" id="ARBA00023004"/>
    </source>
</evidence>
<evidence type="ECO:0000256" key="6">
    <source>
        <dbReference type="ARBA" id="ARBA00023014"/>
    </source>
</evidence>
<dbReference type="Proteomes" id="UP000682308">
    <property type="component" value="Unassembled WGS sequence"/>
</dbReference>
<reference evidence="8 9" key="1">
    <citation type="submission" date="2021-04" db="EMBL/GenBank/DDBJ databases">
        <title>Characterization of the biosynthetic gene cluster of new lipopeptides with antitumor activity in the genome of the marine Streptomyces PHM034.</title>
        <authorList>
            <person name="Ceniceros A."/>
            <person name="Canedo L."/>
            <person name="Mendez C."/>
            <person name="Olano C."/>
            <person name="Schleissner C."/>
            <person name="Cuevas C."/>
            <person name="De La Calle F."/>
            <person name="Salas J.A."/>
        </authorList>
    </citation>
    <scope>NUCLEOTIDE SEQUENCE [LARGE SCALE GENOMIC DNA]</scope>
    <source>
        <strain evidence="8 9">PHM034</strain>
    </source>
</reference>
<dbReference type="Gene3D" id="3.90.380.10">
    <property type="entry name" value="Naphthalene 1,2-dioxygenase Alpha Subunit, Chain A, domain 1"/>
    <property type="match status" value="1"/>
</dbReference>
<keyword evidence="9" id="KW-1185">Reference proteome</keyword>
<dbReference type="PANTHER" id="PTHR43756:SF5">
    <property type="entry name" value="CHOLINE MONOOXYGENASE, CHLOROPLASTIC"/>
    <property type="match status" value="1"/>
</dbReference>
<evidence type="ECO:0000256" key="4">
    <source>
        <dbReference type="ARBA" id="ARBA00023002"/>
    </source>
</evidence>
<dbReference type="InterPro" id="IPR015879">
    <property type="entry name" value="Ring_hydroxy_dOase_asu_C_dom"/>
</dbReference>
<keyword evidence="5" id="KW-0408">Iron</keyword>
<dbReference type="PANTHER" id="PTHR43756">
    <property type="entry name" value="CHOLINE MONOOXYGENASE, CHLOROPLASTIC"/>
    <property type="match status" value="1"/>
</dbReference>
<dbReference type="Pfam" id="PF00848">
    <property type="entry name" value="Ring_hydroxyl_A"/>
    <property type="match status" value="1"/>
</dbReference>
<name>A0A941FAY6_9ACTN</name>
<keyword evidence="6" id="KW-0411">Iron-sulfur</keyword>
<keyword evidence="4" id="KW-0560">Oxidoreductase</keyword>
<dbReference type="GO" id="GO:0004497">
    <property type="term" value="F:monooxygenase activity"/>
    <property type="evidence" value="ECO:0007669"/>
    <property type="project" value="UniProtKB-ARBA"/>
</dbReference>
<sequence>MPDSVADLGTAGTAHLTGHRLTRQDVVDLIRRRRPGWSLESPFYNDEDLYRLDVEAIFGRHWFFVGSEPEIPEPGDYVTVEVGRWSVIVLRDDDGGVRAFHNVCRHRGSRLLSDKGGTVGNLVCPYHHWTYDTTGRLLFAESTGEGFDPSCFSLKQVHLRSISGLLFICLAPDPPEDIAEMAATVEPYLAPHALRDTKVAHQIDITEQGNWKLVMENNRECYHCGGHPELGASLFPTIGYRPEDIGPSRRAAYERFLKIDAEMTEIWEREGLPYRQVDRLIDRPTGFLVERTPLDKAGESMTRDAKAACKRLLGDFAQPRLGRQGLHMQPNNWNHLLGDHVVTFSVLPLTPTTSRLRTTWLVHKDAVEGVDYDVENLVSVWRATNAQDAAFVAEAQIGAASPAYEPGPYSPTESWVENFVTWYLQRLSAHLGA</sequence>
<dbReference type="InterPro" id="IPR017941">
    <property type="entry name" value="Rieske_2Fe-2S"/>
</dbReference>
<dbReference type="AlphaFoldDB" id="A0A941FAY6"/>
<accession>A0A941FAY6</accession>
<dbReference type="Pfam" id="PF00355">
    <property type="entry name" value="Rieske"/>
    <property type="match status" value="1"/>
</dbReference>
<keyword evidence="2" id="KW-0001">2Fe-2S</keyword>
<protein>
    <submittedName>
        <fullName evidence="8">Aromatic ring-hydroxylating dioxygenase subunit alpha</fullName>
    </submittedName>
</protein>
<comment type="caution">
    <text evidence="8">The sequence shown here is derived from an EMBL/GenBank/DDBJ whole genome shotgun (WGS) entry which is preliminary data.</text>
</comment>
<evidence type="ECO:0000313" key="9">
    <source>
        <dbReference type="Proteomes" id="UP000682308"/>
    </source>
</evidence>
<organism evidence="8 9">
    <name type="scientific">Streptomyces tuirus</name>
    <dbReference type="NCBI Taxonomy" id="68278"/>
    <lineage>
        <taxon>Bacteria</taxon>
        <taxon>Bacillati</taxon>
        <taxon>Actinomycetota</taxon>
        <taxon>Actinomycetes</taxon>
        <taxon>Kitasatosporales</taxon>
        <taxon>Streptomycetaceae</taxon>
        <taxon>Streptomyces</taxon>
    </lineage>
</organism>
<dbReference type="PRINTS" id="PR00090">
    <property type="entry name" value="RNGDIOXGNASE"/>
</dbReference>
<feature type="domain" description="Rieske" evidence="7">
    <location>
        <begin position="62"/>
        <end position="168"/>
    </location>
</feature>
<dbReference type="CDD" id="cd08884">
    <property type="entry name" value="RHO_alpha_C_GbcA-like"/>
    <property type="match status" value="1"/>
</dbReference>
<evidence type="ECO:0000256" key="3">
    <source>
        <dbReference type="ARBA" id="ARBA00022723"/>
    </source>
</evidence>
<dbReference type="GO" id="GO:0051213">
    <property type="term" value="F:dioxygenase activity"/>
    <property type="evidence" value="ECO:0007669"/>
    <property type="project" value="UniProtKB-KW"/>
</dbReference>
<dbReference type="SUPFAM" id="SSF50022">
    <property type="entry name" value="ISP domain"/>
    <property type="match status" value="1"/>
</dbReference>
<dbReference type="GO" id="GO:0016705">
    <property type="term" value="F:oxidoreductase activity, acting on paired donors, with incorporation or reduction of molecular oxygen"/>
    <property type="evidence" value="ECO:0007669"/>
    <property type="project" value="UniProtKB-ARBA"/>
</dbReference>
<dbReference type="InterPro" id="IPR036922">
    <property type="entry name" value="Rieske_2Fe-2S_sf"/>
</dbReference>
<dbReference type="PROSITE" id="PS51296">
    <property type="entry name" value="RIESKE"/>
    <property type="match status" value="1"/>
</dbReference>
<proteinExistence type="predicted"/>
<comment type="cofactor">
    <cofactor evidence="1">
        <name>Fe cation</name>
        <dbReference type="ChEBI" id="CHEBI:24875"/>
    </cofactor>
</comment>
<dbReference type="GO" id="GO:0051537">
    <property type="term" value="F:2 iron, 2 sulfur cluster binding"/>
    <property type="evidence" value="ECO:0007669"/>
    <property type="project" value="UniProtKB-KW"/>
</dbReference>
<evidence type="ECO:0000256" key="1">
    <source>
        <dbReference type="ARBA" id="ARBA00001962"/>
    </source>
</evidence>
<dbReference type="EMBL" id="JAGTPG010000002">
    <property type="protein sequence ID" value="MBR8640430.1"/>
    <property type="molecule type" value="Genomic_DNA"/>
</dbReference>
<dbReference type="Gene3D" id="2.102.10.10">
    <property type="entry name" value="Rieske [2Fe-2S] iron-sulphur domain"/>
    <property type="match status" value="1"/>
</dbReference>
<dbReference type="SUPFAM" id="SSF55961">
    <property type="entry name" value="Bet v1-like"/>
    <property type="match status" value="1"/>
</dbReference>
<keyword evidence="3" id="KW-0479">Metal-binding</keyword>
<evidence type="ECO:0000256" key="2">
    <source>
        <dbReference type="ARBA" id="ARBA00022714"/>
    </source>
</evidence>
<keyword evidence="8" id="KW-0223">Dioxygenase</keyword>
<dbReference type="GO" id="GO:0005506">
    <property type="term" value="F:iron ion binding"/>
    <property type="evidence" value="ECO:0007669"/>
    <property type="project" value="InterPro"/>
</dbReference>
<dbReference type="CDD" id="cd03469">
    <property type="entry name" value="Rieske_RO_Alpha_N"/>
    <property type="match status" value="1"/>
</dbReference>
<evidence type="ECO:0000313" key="8">
    <source>
        <dbReference type="EMBL" id="MBR8640430.1"/>
    </source>
</evidence>
<gene>
    <name evidence="8" type="ORF">KEF29_16840</name>
</gene>